<sequence>MTWWHSLSLREYPDRATKALIGGVCSQTRYWRIPASERPRDAKTTCLPGWVRRSSGGTRPMKAFRDHLEEKLHDRGFRDIFDEERGLVRIGIEVAEARAKLGISQVDLAKQCSRTQASADSSISVV</sequence>
<accession>A0LI79</accession>
<dbReference type="KEGG" id="sfu:Sfum_1440"/>
<dbReference type="InParanoid" id="A0LI79"/>
<dbReference type="EMBL" id="CP000478">
    <property type="protein sequence ID" value="ABK17131.1"/>
    <property type="molecule type" value="Genomic_DNA"/>
</dbReference>
<evidence type="ECO:0000313" key="2">
    <source>
        <dbReference type="Proteomes" id="UP000001784"/>
    </source>
</evidence>
<dbReference type="HOGENOM" id="CLU_1980491_0_0_7"/>
<reference evidence="1 2" key="1">
    <citation type="submission" date="2006-10" db="EMBL/GenBank/DDBJ databases">
        <title>Complete sequence of Syntrophobacter fumaroxidans MPOB.</title>
        <authorList>
            <consortium name="US DOE Joint Genome Institute"/>
            <person name="Copeland A."/>
            <person name="Lucas S."/>
            <person name="Lapidus A."/>
            <person name="Barry K."/>
            <person name="Detter J.C."/>
            <person name="Glavina del Rio T."/>
            <person name="Hammon N."/>
            <person name="Israni S."/>
            <person name="Pitluck S."/>
            <person name="Goltsman E.G."/>
            <person name="Martinez M."/>
            <person name="Schmutz J."/>
            <person name="Larimer F."/>
            <person name="Land M."/>
            <person name="Hauser L."/>
            <person name="Kyrpides N."/>
            <person name="Kim E."/>
            <person name="Boone D.R."/>
            <person name="Brockman F."/>
            <person name="Culley D."/>
            <person name="Ferry J."/>
            <person name="Gunsalus R."/>
            <person name="McInerney M.J."/>
            <person name="Morrison M."/>
            <person name="Plugge C."/>
            <person name="Rohlin L."/>
            <person name="Scholten J."/>
            <person name="Sieber J."/>
            <person name="Stams A.J.M."/>
            <person name="Worm P."/>
            <person name="Henstra A.M."/>
            <person name="Richardson P."/>
        </authorList>
    </citation>
    <scope>NUCLEOTIDE SEQUENCE [LARGE SCALE GENOMIC DNA]</scope>
    <source>
        <strain evidence="2">DSM 10017 / MPOB</strain>
    </source>
</reference>
<evidence type="ECO:0000313" key="1">
    <source>
        <dbReference type="EMBL" id="ABK17131.1"/>
    </source>
</evidence>
<name>A0LI79_SYNFM</name>
<keyword evidence="2" id="KW-1185">Reference proteome</keyword>
<gene>
    <name evidence="1" type="ordered locus">Sfum_1440</name>
</gene>
<dbReference type="AlphaFoldDB" id="A0LI79"/>
<organism evidence="1 2">
    <name type="scientific">Syntrophobacter fumaroxidans (strain DSM 10017 / MPOB)</name>
    <dbReference type="NCBI Taxonomy" id="335543"/>
    <lineage>
        <taxon>Bacteria</taxon>
        <taxon>Pseudomonadati</taxon>
        <taxon>Thermodesulfobacteriota</taxon>
        <taxon>Syntrophobacteria</taxon>
        <taxon>Syntrophobacterales</taxon>
        <taxon>Syntrophobacteraceae</taxon>
        <taxon>Syntrophobacter</taxon>
    </lineage>
</organism>
<dbReference type="STRING" id="335543.Sfum_1440"/>
<dbReference type="Proteomes" id="UP000001784">
    <property type="component" value="Chromosome"/>
</dbReference>
<protein>
    <submittedName>
        <fullName evidence="1">Uncharacterized protein</fullName>
    </submittedName>
</protein>
<proteinExistence type="predicted"/>